<dbReference type="RefSeq" id="WP_158027690.1">
    <property type="nucleotide sequence ID" value="NZ_BMHG01000001.1"/>
</dbReference>
<keyword evidence="1" id="KW-0328">Glycosyltransferase</keyword>
<dbReference type="InterPro" id="IPR001296">
    <property type="entry name" value="Glyco_trans_1"/>
</dbReference>
<gene>
    <name evidence="5" type="ORF">F8O04_02110</name>
</gene>
<dbReference type="SUPFAM" id="SSF53756">
    <property type="entry name" value="UDP-Glycosyltransferase/glycogen phosphorylase"/>
    <property type="match status" value="1"/>
</dbReference>
<comment type="caution">
    <text evidence="5">The sequence shown here is derived from an EMBL/GenBank/DDBJ whole genome shotgun (WGS) entry which is preliminary data.</text>
</comment>
<dbReference type="PANTHER" id="PTHR46401">
    <property type="entry name" value="GLYCOSYLTRANSFERASE WBBK-RELATED"/>
    <property type="match status" value="1"/>
</dbReference>
<feature type="domain" description="Glycosyltransferase subfamily 4-like N-terminal" evidence="4">
    <location>
        <begin position="17"/>
        <end position="178"/>
    </location>
</feature>
<proteinExistence type="predicted"/>
<organism evidence="5 6">
    <name type="scientific">Pseudoclavibacter endophyticus</name>
    <dbReference type="NCBI Taxonomy" id="1778590"/>
    <lineage>
        <taxon>Bacteria</taxon>
        <taxon>Bacillati</taxon>
        <taxon>Actinomycetota</taxon>
        <taxon>Actinomycetes</taxon>
        <taxon>Micrococcales</taxon>
        <taxon>Microbacteriaceae</taxon>
        <taxon>Pseudoclavibacter</taxon>
    </lineage>
</organism>
<evidence type="ECO:0000259" key="3">
    <source>
        <dbReference type="Pfam" id="PF00534"/>
    </source>
</evidence>
<evidence type="ECO:0000313" key="6">
    <source>
        <dbReference type="Proteomes" id="UP000431744"/>
    </source>
</evidence>
<dbReference type="Pfam" id="PF13439">
    <property type="entry name" value="Glyco_transf_4"/>
    <property type="match status" value="1"/>
</dbReference>
<dbReference type="Gene3D" id="3.40.50.2000">
    <property type="entry name" value="Glycogen Phosphorylase B"/>
    <property type="match status" value="2"/>
</dbReference>
<dbReference type="GO" id="GO:0016757">
    <property type="term" value="F:glycosyltransferase activity"/>
    <property type="evidence" value="ECO:0007669"/>
    <property type="project" value="UniProtKB-KW"/>
</dbReference>
<protein>
    <submittedName>
        <fullName evidence="5">Glycosyltransferase family 4 protein</fullName>
    </submittedName>
</protein>
<feature type="domain" description="Glycosyl transferase family 1" evidence="3">
    <location>
        <begin position="203"/>
        <end position="340"/>
    </location>
</feature>
<dbReference type="EMBL" id="WBJY01000001">
    <property type="protein sequence ID" value="KAB1649098.1"/>
    <property type="molecule type" value="Genomic_DNA"/>
</dbReference>
<dbReference type="GO" id="GO:0009103">
    <property type="term" value="P:lipopolysaccharide biosynthetic process"/>
    <property type="evidence" value="ECO:0007669"/>
    <property type="project" value="TreeGrafter"/>
</dbReference>
<dbReference type="PANTHER" id="PTHR46401:SF2">
    <property type="entry name" value="GLYCOSYLTRANSFERASE WBBK-RELATED"/>
    <property type="match status" value="1"/>
</dbReference>
<dbReference type="OrthoDB" id="9801609at2"/>
<dbReference type="Proteomes" id="UP000431744">
    <property type="component" value="Unassembled WGS sequence"/>
</dbReference>
<sequence>MVTLRVILDRMLDDRPSGGRRYARNLAEQVIARAPVGCEVEAILPKATPDEFERVTSELPGLTEITQLSKRPDALGRAWRRGFATGRAGGGFIHAMSLLAPVRDISLAYGIDQTVVSVHDTTALRRPELRSPAAVTFETAMLRRVHRYASAVVAPTNAVADELSEHFDFGDRLRVIGGAADRRIVLPPTEDEGDRIAERLGLPDDYVLTFASAAPRKGLAPLLRAFARPKLADATLVVVGPTSAGTDDEALTTEALIAASGVDPRRVLVLGVISDTAVAVALQRASALVVPSLEAGFGLPVVEAFQFGTPVITSDAPALREVGMDAAHVIERGSAANAAASLDGGDVETALADYSERLESGVADVLGNTDLARRLRVAGRDRHDVYHWSASADQVWELHADL</sequence>
<accession>A0A6H9WM51</accession>
<keyword evidence="6" id="KW-1185">Reference proteome</keyword>
<name>A0A6H9WM51_9MICO</name>
<keyword evidence="2 5" id="KW-0808">Transferase</keyword>
<evidence type="ECO:0000259" key="4">
    <source>
        <dbReference type="Pfam" id="PF13439"/>
    </source>
</evidence>
<dbReference type="InterPro" id="IPR028098">
    <property type="entry name" value="Glyco_trans_4-like_N"/>
</dbReference>
<evidence type="ECO:0000313" key="5">
    <source>
        <dbReference type="EMBL" id="KAB1649098.1"/>
    </source>
</evidence>
<evidence type="ECO:0000256" key="2">
    <source>
        <dbReference type="ARBA" id="ARBA00022679"/>
    </source>
</evidence>
<dbReference type="AlphaFoldDB" id="A0A6H9WM51"/>
<dbReference type="CDD" id="cd03809">
    <property type="entry name" value="GT4_MtfB-like"/>
    <property type="match status" value="1"/>
</dbReference>
<evidence type="ECO:0000256" key="1">
    <source>
        <dbReference type="ARBA" id="ARBA00022676"/>
    </source>
</evidence>
<reference evidence="5 6" key="1">
    <citation type="submission" date="2019-09" db="EMBL/GenBank/DDBJ databases">
        <title>Phylogeny of genus Pseudoclavibacter and closely related genus.</title>
        <authorList>
            <person name="Li Y."/>
        </authorList>
    </citation>
    <scope>NUCLEOTIDE SEQUENCE [LARGE SCALE GENOMIC DNA]</scope>
    <source>
        <strain evidence="5 6">EGI 60007</strain>
    </source>
</reference>
<dbReference type="Pfam" id="PF00534">
    <property type="entry name" value="Glycos_transf_1"/>
    <property type="match status" value="1"/>
</dbReference>